<keyword evidence="5" id="KW-0479">Metal-binding</keyword>
<dbReference type="PANTHER" id="PTHR45732">
    <property type="entry name" value="ADP-RIBOSYLATION FACTOR-LIKE PROTEIN 8"/>
    <property type="match status" value="1"/>
</dbReference>
<dbReference type="SMART" id="SM00173">
    <property type="entry name" value="RAS"/>
    <property type="match status" value="1"/>
</dbReference>
<reference evidence="7" key="1">
    <citation type="submission" date="2021-09" db="EMBL/GenBank/DDBJ databases">
        <authorList>
            <consortium name="AG Swart"/>
            <person name="Singh M."/>
            <person name="Singh A."/>
            <person name="Seah K."/>
            <person name="Emmerich C."/>
        </authorList>
    </citation>
    <scope>NUCLEOTIDE SEQUENCE</scope>
    <source>
        <strain evidence="7">ATCC30299</strain>
    </source>
</reference>
<dbReference type="Proteomes" id="UP001162131">
    <property type="component" value="Unassembled WGS sequence"/>
</dbReference>
<feature type="binding site" evidence="4">
    <location>
        <begin position="26"/>
        <end position="33"/>
    </location>
    <ligand>
        <name>GTP</name>
        <dbReference type="ChEBI" id="CHEBI:37565"/>
    </ligand>
</feature>
<dbReference type="SMART" id="SM00177">
    <property type="entry name" value="ARF"/>
    <property type="match status" value="1"/>
</dbReference>
<comment type="caution">
    <text evidence="7">The sequence shown here is derived from an EMBL/GenBank/DDBJ whole genome shotgun (WGS) entry which is preliminary data.</text>
</comment>
<comment type="similarity">
    <text evidence="1 6">Belongs to the small GTPase superfamily. Arf family.</text>
</comment>
<evidence type="ECO:0000256" key="2">
    <source>
        <dbReference type="ARBA" id="ARBA00022741"/>
    </source>
</evidence>
<organism evidence="7 8">
    <name type="scientific">Blepharisma stoltei</name>
    <dbReference type="NCBI Taxonomy" id="1481888"/>
    <lineage>
        <taxon>Eukaryota</taxon>
        <taxon>Sar</taxon>
        <taxon>Alveolata</taxon>
        <taxon>Ciliophora</taxon>
        <taxon>Postciliodesmatophora</taxon>
        <taxon>Heterotrichea</taxon>
        <taxon>Heterotrichida</taxon>
        <taxon>Blepharismidae</taxon>
        <taxon>Blepharisma</taxon>
    </lineage>
</organism>
<dbReference type="EMBL" id="CAJZBQ010000037">
    <property type="protein sequence ID" value="CAG9325127.1"/>
    <property type="molecule type" value="Genomic_DNA"/>
</dbReference>
<feature type="binding site" evidence="4">
    <location>
        <position position="73"/>
    </location>
    <ligand>
        <name>GTP</name>
        <dbReference type="ChEBI" id="CHEBI:37565"/>
    </ligand>
</feature>
<evidence type="ECO:0000256" key="3">
    <source>
        <dbReference type="ARBA" id="ARBA00023134"/>
    </source>
</evidence>
<dbReference type="PANTHER" id="PTHR45732:SF7">
    <property type="entry name" value="ADP-RIBOSYLATION FACTOR-LIKE PROTEIN 8"/>
    <property type="match status" value="1"/>
</dbReference>
<name>A0AAU9JJ84_9CILI</name>
<dbReference type="SMART" id="SM00178">
    <property type="entry name" value="SAR"/>
    <property type="match status" value="1"/>
</dbReference>
<dbReference type="InterPro" id="IPR027417">
    <property type="entry name" value="P-loop_NTPase"/>
</dbReference>
<evidence type="ECO:0000313" key="8">
    <source>
        <dbReference type="Proteomes" id="UP001162131"/>
    </source>
</evidence>
<keyword evidence="2 4" id="KW-0547">Nucleotide-binding</keyword>
<dbReference type="PROSITE" id="PS51419">
    <property type="entry name" value="RAB"/>
    <property type="match status" value="1"/>
</dbReference>
<evidence type="ECO:0000256" key="5">
    <source>
        <dbReference type="PIRSR" id="PIRSR606689-2"/>
    </source>
</evidence>
<proteinExistence type="inferred from homology"/>
<keyword evidence="5" id="KW-0460">Magnesium</keyword>
<dbReference type="AlphaFoldDB" id="A0AAU9JJ84"/>
<keyword evidence="3 4" id="KW-0342">GTP-binding</keyword>
<dbReference type="FunFam" id="3.40.50.300:FF:001120">
    <property type="entry name" value="ADP-ribosylation factor family"/>
    <property type="match status" value="1"/>
</dbReference>
<dbReference type="InterPro" id="IPR005225">
    <property type="entry name" value="Small_GTP-bd"/>
</dbReference>
<accession>A0AAU9JJ84</accession>
<dbReference type="PROSITE" id="PS51417">
    <property type="entry name" value="ARF"/>
    <property type="match status" value="1"/>
</dbReference>
<evidence type="ECO:0000256" key="6">
    <source>
        <dbReference type="RuleBase" id="RU003925"/>
    </source>
</evidence>
<dbReference type="PRINTS" id="PR00328">
    <property type="entry name" value="SAR1GTPBP"/>
</dbReference>
<protein>
    <submittedName>
        <fullName evidence="7">Uncharacterized protein</fullName>
    </submittedName>
</protein>
<dbReference type="Pfam" id="PF00025">
    <property type="entry name" value="Arf"/>
    <property type="match status" value="1"/>
</dbReference>
<dbReference type="InterPro" id="IPR044154">
    <property type="entry name" value="Arl8a/8b"/>
</dbReference>
<evidence type="ECO:0000313" key="7">
    <source>
        <dbReference type="EMBL" id="CAG9325127.1"/>
    </source>
</evidence>
<keyword evidence="8" id="KW-1185">Reference proteome</keyword>
<gene>
    <name evidence="7" type="ORF">BSTOLATCC_MIC37873</name>
</gene>
<dbReference type="InterPro" id="IPR006689">
    <property type="entry name" value="Small_GTPase_ARF/SAR"/>
</dbReference>
<dbReference type="GO" id="GO:0005525">
    <property type="term" value="F:GTP binding"/>
    <property type="evidence" value="ECO:0007669"/>
    <property type="project" value="UniProtKB-KW"/>
</dbReference>
<dbReference type="NCBIfam" id="TIGR00231">
    <property type="entry name" value="small_GTP"/>
    <property type="match status" value="1"/>
</dbReference>
<sequence>MYYISRFRDWLKSWFWHQELEISIVGIQNAGKTTFVNTLTTSEFDENTIPTVGFNHREVKKGSVQLKIWDIGGQHKYRSSWEKYCRNVDCIIFIVDSADFGNLDVARTQLHKLMSWPSLHGIPLLVLGNKNDLEGALNEEELIVSLGLRSLNGRPVTCYSVSAKNQVNMDITMRFLVDLSKNKKKD</sequence>
<dbReference type="Gene3D" id="3.40.50.300">
    <property type="entry name" value="P-loop containing nucleotide triphosphate hydrolases"/>
    <property type="match status" value="1"/>
</dbReference>
<feature type="binding site" evidence="5">
    <location>
        <position position="51"/>
    </location>
    <ligand>
        <name>Mg(2+)</name>
        <dbReference type="ChEBI" id="CHEBI:18420"/>
    </ligand>
</feature>
<dbReference type="GO" id="GO:0015031">
    <property type="term" value="P:protein transport"/>
    <property type="evidence" value="ECO:0007669"/>
    <property type="project" value="InterPro"/>
</dbReference>
<dbReference type="SUPFAM" id="SSF52540">
    <property type="entry name" value="P-loop containing nucleoside triphosphate hydrolases"/>
    <property type="match status" value="1"/>
</dbReference>
<dbReference type="GO" id="GO:0003924">
    <property type="term" value="F:GTPase activity"/>
    <property type="evidence" value="ECO:0007669"/>
    <property type="project" value="InterPro"/>
</dbReference>
<dbReference type="CDD" id="cd04159">
    <property type="entry name" value="Arl10_like"/>
    <property type="match status" value="1"/>
</dbReference>
<feature type="binding site" evidence="5">
    <location>
        <position position="33"/>
    </location>
    <ligand>
        <name>Mg(2+)</name>
        <dbReference type="ChEBI" id="CHEBI:18420"/>
    </ligand>
</feature>
<feature type="binding site" evidence="4">
    <location>
        <begin position="129"/>
        <end position="132"/>
    </location>
    <ligand>
        <name>GTP</name>
        <dbReference type="ChEBI" id="CHEBI:37565"/>
    </ligand>
</feature>
<dbReference type="GO" id="GO:0046872">
    <property type="term" value="F:metal ion binding"/>
    <property type="evidence" value="ECO:0007669"/>
    <property type="project" value="UniProtKB-KW"/>
</dbReference>
<evidence type="ECO:0000256" key="1">
    <source>
        <dbReference type="ARBA" id="ARBA00010290"/>
    </source>
</evidence>
<dbReference type="SMART" id="SM00175">
    <property type="entry name" value="RAB"/>
    <property type="match status" value="1"/>
</dbReference>
<evidence type="ECO:0000256" key="4">
    <source>
        <dbReference type="PIRSR" id="PIRSR606689-1"/>
    </source>
</evidence>